<dbReference type="InterPro" id="IPR036179">
    <property type="entry name" value="Ig-like_dom_sf"/>
</dbReference>
<dbReference type="PROSITE" id="PS50835">
    <property type="entry name" value="IG_LIKE"/>
    <property type="match status" value="1"/>
</dbReference>
<sequence length="78" mass="8570">MTAVRRVMNGAYFCIATNGVPPSVSKRILLHILCKPSVQATQKLLGGYLGEAVVLRCKIEANPLTSVYWTHTDVKLLN</sequence>
<reference evidence="2 3" key="1">
    <citation type="journal article" date="2015" name="Genome Biol. Evol.">
        <title>The genome of winter moth (Operophtera brumata) provides a genomic perspective on sexual dimorphism and phenology.</title>
        <authorList>
            <person name="Derks M.F."/>
            <person name="Smit S."/>
            <person name="Salis L."/>
            <person name="Schijlen E."/>
            <person name="Bossers A."/>
            <person name="Mateman C."/>
            <person name="Pijl A.S."/>
            <person name="de Ridder D."/>
            <person name="Groenen M.A."/>
            <person name="Visser M.E."/>
            <person name="Megens H.J."/>
        </authorList>
    </citation>
    <scope>NUCLEOTIDE SEQUENCE [LARGE SCALE GENOMIC DNA]</scope>
    <source>
        <strain evidence="2">WM2013NL</strain>
        <tissue evidence="2">Head and thorax</tissue>
    </source>
</reference>
<dbReference type="EMBL" id="JTDY01007669">
    <property type="protein sequence ID" value="KOB65039.1"/>
    <property type="molecule type" value="Genomic_DNA"/>
</dbReference>
<keyword evidence="3" id="KW-1185">Reference proteome</keyword>
<dbReference type="Proteomes" id="UP000037510">
    <property type="component" value="Unassembled WGS sequence"/>
</dbReference>
<evidence type="ECO:0000313" key="3">
    <source>
        <dbReference type="Proteomes" id="UP000037510"/>
    </source>
</evidence>
<feature type="non-terminal residue" evidence="2">
    <location>
        <position position="78"/>
    </location>
</feature>
<gene>
    <name evidence="2" type="ORF">OBRU01_23075</name>
</gene>
<evidence type="ECO:0000313" key="2">
    <source>
        <dbReference type="EMBL" id="KOB65039.1"/>
    </source>
</evidence>
<feature type="domain" description="Ig-like" evidence="1">
    <location>
        <begin position="36"/>
        <end position="78"/>
    </location>
</feature>
<evidence type="ECO:0000259" key="1">
    <source>
        <dbReference type="PROSITE" id="PS50835"/>
    </source>
</evidence>
<proteinExistence type="predicted"/>
<comment type="caution">
    <text evidence="2">The sequence shown here is derived from an EMBL/GenBank/DDBJ whole genome shotgun (WGS) entry which is preliminary data.</text>
</comment>
<organism evidence="2 3">
    <name type="scientific">Operophtera brumata</name>
    <name type="common">Winter moth</name>
    <name type="synonym">Phalaena brumata</name>
    <dbReference type="NCBI Taxonomy" id="104452"/>
    <lineage>
        <taxon>Eukaryota</taxon>
        <taxon>Metazoa</taxon>
        <taxon>Ecdysozoa</taxon>
        <taxon>Arthropoda</taxon>
        <taxon>Hexapoda</taxon>
        <taxon>Insecta</taxon>
        <taxon>Pterygota</taxon>
        <taxon>Neoptera</taxon>
        <taxon>Endopterygota</taxon>
        <taxon>Lepidoptera</taxon>
        <taxon>Glossata</taxon>
        <taxon>Ditrysia</taxon>
        <taxon>Geometroidea</taxon>
        <taxon>Geometridae</taxon>
        <taxon>Larentiinae</taxon>
        <taxon>Operophtera</taxon>
    </lineage>
</organism>
<dbReference type="AlphaFoldDB" id="A0A0L7KPY3"/>
<dbReference type="InterPro" id="IPR007110">
    <property type="entry name" value="Ig-like_dom"/>
</dbReference>
<accession>A0A0L7KPY3</accession>
<protein>
    <submittedName>
        <fullName evidence="2">Lachesin</fullName>
    </submittedName>
</protein>
<dbReference type="SUPFAM" id="SSF48726">
    <property type="entry name" value="Immunoglobulin"/>
    <property type="match status" value="1"/>
</dbReference>
<name>A0A0L7KPY3_OPEBR</name>